<dbReference type="SUPFAM" id="SSF52058">
    <property type="entry name" value="L domain-like"/>
    <property type="match status" value="2"/>
</dbReference>
<dbReference type="SMART" id="SM00364">
    <property type="entry name" value="LRR_BAC"/>
    <property type="match status" value="8"/>
</dbReference>
<gene>
    <name evidence="3" type="ORF">UCRPC4_g06799</name>
</gene>
<dbReference type="OrthoDB" id="676979at2759"/>
<keyword evidence="4" id="KW-1185">Reference proteome</keyword>
<dbReference type="PANTHER" id="PTHR48051">
    <property type="match status" value="1"/>
</dbReference>
<accession>A0A0G2DUN1</accession>
<dbReference type="InterPro" id="IPR032675">
    <property type="entry name" value="LRR_dom_sf"/>
</dbReference>
<comment type="caution">
    <text evidence="3">The sequence shown here is derived from an EMBL/GenBank/DDBJ whole genome shotgun (WGS) entry which is preliminary data.</text>
</comment>
<dbReference type="InterPro" id="IPR050216">
    <property type="entry name" value="LRR_domain-containing"/>
</dbReference>
<organism evidence="3 4">
    <name type="scientific">Phaeomoniella chlamydospora</name>
    <name type="common">Phaeoacremonium chlamydosporum</name>
    <dbReference type="NCBI Taxonomy" id="158046"/>
    <lineage>
        <taxon>Eukaryota</taxon>
        <taxon>Fungi</taxon>
        <taxon>Dikarya</taxon>
        <taxon>Ascomycota</taxon>
        <taxon>Pezizomycotina</taxon>
        <taxon>Eurotiomycetes</taxon>
        <taxon>Chaetothyriomycetidae</taxon>
        <taxon>Phaeomoniellales</taxon>
        <taxon>Phaeomoniellaceae</taxon>
        <taxon>Phaeomoniella</taxon>
    </lineage>
</organism>
<dbReference type="Proteomes" id="UP000053317">
    <property type="component" value="Unassembled WGS sequence"/>
</dbReference>
<reference evidence="3 4" key="2">
    <citation type="submission" date="2015-05" db="EMBL/GenBank/DDBJ databases">
        <authorList>
            <person name="Morales-Cruz A."/>
            <person name="Amrine K.C."/>
            <person name="Cantu D."/>
        </authorList>
    </citation>
    <scope>NUCLEOTIDE SEQUENCE [LARGE SCALE GENOMIC DNA]</scope>
    <source>
        <strain evidence="3">UCRPC4</strain>
    </source>
</reference>
<dbReference type="Gene3D" id="3.80.10.10">
    <property type="entry name" value="Ribonuclease Inhibitor"/>
    <property type="match status" value="3"/>
</dbReference>
<proteinExistence type="predicted"/>
<dbReference type="PROSITE" id="PS51450">
    <property type="entry name" value="LRR"/>
    <property type="match status" value="4"/>
</dbReference>
<dbReference type="PANTHER" id="PTHR48051:SF1">
    <property type="entry name" value="RAS SUPPRESSOR PROTEIN 1"/>
    <property type="match status" value="1"/>
</dbReference>
<sequence length="664" mass="72109">MPAVSRSSNVLREQIAKAKAGARAAAAKSRRGDLASGFEGFEDISGGPRSLTGNTGLLKKRIQSGRMSGTLNIAALGLTQIPDEVMKMYDFDPTAGSEWAESVDLTKLIAADNEIIEIRDDGFPDVAIEDLADSEEGINFQFGGLEILDLHGNKLQGLPVGIRRLQRLHSLNLANNSLTNTALDIIVQLPELKDLNLGSNLLEGSITEDLSSLIHLQSLNLRGNRITDLPESIGRLSQLRKLDASSNQLQSLQMASILGLPLSDLNVSKNKLGGPFLEGSVSMLHLATLDISHNQLAAISTGTSLELPSLQSLHASGNRLVAVPDLSPCTKLLTLSFSENSLTEFPPNLASLPNLRTLDLSRNNINKVDAAVALIEPLTSLHLEGNPLRERKYLTMAAADIKQDLRKRFENMTLEGEEDAVGGNNVIGGEEASAPRSKAISIKGGILDISSKSMTELDMDTVPDGPAIKEARLQRNRLTTIPESLLRLSATSLRMLDMSNNTLQKTYLTTAITLPLLTSLKLSSANVTALSPLLTYLDAPKLSDLDISVNRLSGEFPRLRSYYPKLLTINAADNQFSNLPYSNVAGLSSVNLQNNALSALDPMLGSLSRDLKMLEVRGNLFRVPRWDVLDKGTEVLMKWLKERIPEDQKGVGRDEVDDDDDDMF</sequence>
<dbReference type="EMBL" id="LCWF01000231">
    <property type="protein sequence ID" value="KKY14344.1"/>
    <property type="molecule type" value="Genomic_DNA"/>
</dbReference>
<evidence type="ECO:0000313" key="4">
    <source>
        <dbReference type="Proteomes" id="UP000053317"/>
    </source>
</evidence>
<dbReference type="Pfam" id="PF13855">
    <property type="entry name" value="LRR_8"/>
    <property type="match status" value="3"/>
</dbReference>
<evidence type="ECO:0000313" key="3">
    <source>
        <dbReference type="EMBL" id="KKY14344.1"/>
    </source>
</evidence>
<dbReference type="InterPro" id="IPR001611">
    <property type="entry name" value="Leu-rich_rpt"/>
</dbReference>
<evidence type="ECO:0000256" key="2">
    <source>
        <dbReference type="ARBA" id="ARBA00022737"/>
    </source>
</evidence>
<keyword evidence="2" id="KW-0677">Repeat</keyword>
<evidence type="ECO:0000256" key="1">
    <source>
        <dbReference type="ARBA" id="ARBA00022614"/>
    </source>
</evidence>
<name>A0A0G2DUN1_PHACM</name>
<dbReference type="GO" id="GO:0005737">
    <property type="term" value="C:cytoplasm"/>
    <property type="evidence" value="ECO:0007669"/>
    <property type="project" value="TreeGrafter"/>
</dbReference>
<dbReference type="SMART" id="SM00369">
    <property type="entry name" value="LRR_TYP"/>
    <property type="match status" value="9"/>
</dbReference>
<dbReference type="InterPro" id="IPR003591">
    <property type="entry name" value="Leu-rich_rpt_typical-subtyp"/>
</dbReference>
<protein>
    <submittedName>
        <fullName evidence="3">Putative conserved leucine-rich repeat protein</fullName>
    </submittedName>
</protein>
<reference evidence="3 4" key="1">
    <citation type="submission" date="2015-05" db="EMBL/GenBank/DDBJ databases">
        <title>Distinctive expansion of gene families associated with plant cell wall degradation and secondary metabolism in the genomes of grapevine trunk pathogens.</title>
        <authorList>
            <person name="Lawrence D.P."/>
            <person name="Travadon R."/>
            <person name="Rolshausen P.E."/>
            <person name="Baumgartner K."/>
        </authorList>
    </citation>
    <scope>NUCLEOTIDE SEQUENCE [LARGE SCALE GENOMIC DNA]</scope>
    <source>
        <strain evidence="3">UCRPC4</strain>
    </source>
</reference>
<dbReference type="PRINTS" id="PR00019">
    <property type="entry name" value="LEURICHRPT"/>
</dbReference>
<keyword evidence="1" id="KW-0433">Leucine-rich repeat</keyword>
<dbReference type="AlphaFoldDB" id="A0A0G2DUN1"/>